<sequence>MGAREAARGSAEGLGMVMAIGHEMELQDIPPAVQCPTEQTAEADALLKEVDTAIVAIPSYKQQLEEVWALLNHQRNNIPLEFVKEGEETFEGWKKELYDIASLQRLDETGRAQVEVDLHLCARLLQDVRRMFAELRAAAERSCLSGVPSLYWSLLCRNKAMMLGCIWIAIVPRKLVGMVAVRGSTIWSNFKITRTTYKMILAVGEPECSRRGKWSLNVRWSEKEAEQQPPFSLLKIQSSTTMTTLTGFRT</sequence>
<keyword evidence="2" id="KW-1185">Reference proteome</keyword>
<protein>
    <submittedName>
        <fullName evidence="1">Uncharacterized protein</fullName>
    </submittedName>
</protein>
<name>A0A388L0C3_CHABU</name>
<dbReference type="Gramene" id="GBG75759">
    <property type="protein sequence ID" value="GBG75759"/>
    <property type="gene ID" value="CBR_g21004"/>
</dbReference>
<gene>
    <name evidence="1" type="ORF">CBR_g21004</name>
</gene>
<dbReference type="Proteomes" id="UP000265515">
    <property type="component" value="Unassembled WGS sequence"/>
</dbReference>
<reference evidence="1 2" key="1">
    <citation type="journal article" date="2018" name="Cell">
        <title>The Chara Genome: Secondary Complexity and Implications for Plant Terrestrialization.</title>
        <authorList>
            <person name="Nishiyama T."/>
            <person name="Sakayama H."/>
            <person name="Vries J.D."/>
            <person name="Buschmann H."/>
            <person name="Saint-Marcoux D."/>
            <person name="Ullrich K.K."/>
            <person name="Haas F.B."/>
            <person name="Vanderstraeten L."/>
            <person name="Becker D."/>
            <person name="Lang D."/>
            <person name="Vosolsobe S."/>
            <person name="Rombauts S."/>
            <person name="Wilhelmsson P.K.I."/>
            <person name="Janitza P."/>
            <person name="Kern R."/>
            <person name="Heyl A."/>
            <person name="Rumpler F."/>
            <person name="Villalobos L.I.A.C."/>
            <person name="Clay J.M."/>
            <person name="Skokan R."/>
            <person name="Toyoda A."/>
            <person name="Suzuki Y."/>
            <person name="Kagoshima H."/>
            <person name="Schijlen E."/>
            <person name="Tajeshwar N."/>
            <person name="Catarino B."/>
            <person name="Hetherington A.J."/>
            <person name="Saltykova A."/>
            <person name="Bonnot C."/>
            <person name="Breuninger H."/>
            <person name="Symeonidi A."/>
            <person name="Radhakrishnan G.V."/>
            <person name="Van Nieuwerburgh F."/>
            <person name="Deforce D."/>
            <person name="Chang C."/>
            <person name="Karol K.G."/>
            <person name="Hedrich R."/>
            <person name="Ulvskov P."/>
            <person name="Glockner G."/>
            <person name="Delwiche C.F."/>
            <person name="Petrasek J."/>
            <person name="Van de Peer Y."/>
            <person name="Friml J."/>
            <person name="Beilby M."/>
            <person name="Dolan L."/>
            <person name="Kohara Y."/>
            <person name="Sugano S."/>
            <person name="Fujiyama A."/>
            <person name="Delaux P.-M."/>
            <person name="Quint M."/>
            <person name="TheiBen G."/>
            <person name="Hagemann M."/>
            <person name="Harholt J."/>
            <person name="Dunand C."/>
            <person name="Zachgo S."/>
            <person name="Langdale J."/>
            <person name="Maumus F."/>
            <person name="Straeten D.V.D."/>
            <person name="Gould S.B."/>
            <person name="Rensing S.A."/>
        </authorList>
    </citation>
    <scope>NUCLEOTIDE SEQUENCE [LARGE SCALE GENOMIC DNA]</scope>
    <source>
        <strain evidence="1 2">S276</strain>
    </source>
</reference>
<organism evidence="1 2">
    <name type="scientific">Chara braunii</name>
    <name type="common">Braun's stonewort</name>
    <dbReference type="NCBI Taxonomy" id="69332"/>
    <lineage>
        <taxon>Eukaryota</taxon>
        <taxon>Viridiplantae</taxon>
        <taxon>Streptophyta</taxon>
        <taxon>Charophyceae</taxon>
        <taxon>Charales</taxon>
        <taxon>Characeae</taxon>
        <taxon>Chara</taxon>
    </lineage>
</organism>
<proteinExistence type="predicted"/>
<dbReference type="EMBL" id="BFEA01000230">
    <property type="protein sequence ID" value="GBG75759.1"/>
    <property type="molecule type" value="Genomic_DNA"/>
</dbReference>
<evidence type="ECO:0000313" key="1">
    <source>
        <dbReference type="EMBL" id="GBG75759.1"/>
    </source>
</evidence>
<dbReference type="AlphaFoldDB" id="A0A388L0C3"/>
<accession>A0A388L0C3</accession>
<comment type="caution">
    <text evidence="1">The sequence shown here is derived from an EMBL/GenBank/DDBJ whole genome shotgun (WGS) entry which is preliminary data.</text>
</comment>
<evidence type="ECO:0000313" key="2">
    <source>
        <dbReference type="Proteomes" id="UP000265515"/>
    </source>
</evidence>